<gene>
    <name evidence="2" type="ORF">FHS56_000515</name>
</gene>
<name>A0A846MNI3_9BACT</name>
<organism evidence="2 3">
    <name type="scientific">Thermonema lapsum</name>
    <dbReference type="NCBI Taxonomy" id="28195"/>
    <lineage>
        <taxon>Bacteria</taxon>
        <taxon>Pseudomonadati</taxon>
        <taxon>Bacteroidota</taxon>
        <taxon>Cytophagia</taxon>
        <taxon>Cytophagales</taxon>
        <taxon>Thermonemataceae</taxon>
        <taxon>Thermonema</taxon>
    </lineage>
</organism>
<keyword evidence="1" id="KW-0812">Transmembrane</keyword>
<keyword evidence="3" id="KW-1185">Reference proteome</keyword>
<feature type="transmembrane region" description="Helical" evidence="1">
    <location>
        <begin position="14"/>
        <end position="31"/>
    </location>
</feature>
<evidence type="ECO:0000313" key="3">
    <source>
        <dbReference type="Proteomes" id="UP000537126"/>
    </source>
</evidence>
<evidence type="ECO:0000256" key="1">
    <source>
        <dbReference type="SAM" id="Phobius"/>
    </source>
</evidence>
<keyword evidence="1" id="KW-0472">Membrane</keyword>
<protein>
    <submittedName>
        <fullName evidence="2">Heme A synthase</fullName>
    </submittedName>
</protein>
<keyword evidence="1" id="KW-1133">Transmembrane helix</keyword>
<evidence type="ECO:0000313" key="2">
    <source>
        <dbReference type="EMBL" id="NIK73029.1"/>
    </source>
</evidence>
<comment type="caution">
    <text evidence="2">The sequence shown here is derived from an EMBL/GenBank/DDBJ whole genome shotgun (WGS) entry which is preliminary data.</text>
</comment>
<accession>A0A846MNI3</accession>
<sequence>MLAASVFAFLSHRLLSKFVLFVFLFLCPCFFKRKRASSFRFLCRLA</sequence>
<dbReference type="Proteomes" id="UP000537126">
    <property type="component" value="Unassembled WGS sequence"/>
</dbReference>
<reference evidence="2 3" key="1">
    <citation type="submission" date="2020-03" db="EMBL/GenBank/DDBJ databases">
        <title>Genomic Encyclopedia of Type Strains, Phase IV (KMG-IV): sequencing the most valuable type-strain genomes for metagenomic binning, comparative biology and taxonomic classification.</title>
        <authorList>
            <person name="Goeker M."/>
        </authorList>
    </citation>
    <scope>NUCLEOTIDE SEQUENCE [LARGE SCALE GENOMIC DNA]</scope>
    <source>
        <strain evidence="2 3">DSM 5718</strain>
    </source>
</reference>
<proteinExistence type="predicted"/>
<dbReference type="AlphaFoldDB" id="A0A846MNI3"/>
<dbReference type="EMBL" id="JAASRN010000001">
    <property type="protein sequence ID" value="NIK73029.1"/>
    <property type="molecule type" value="Genomic_DNA"/>
</dbReference>